<feature type="region of interest" description="Disordered" evidence="1">
    <location>
        <begin position="1"/>
        <end position="45"/>
    </location>
</feature>
<dbReference type="InterPro" id="IPR029526">
    <property type="entry name" value="PGBD"/>
</dbReference>
<organism evidence="3 4">
    <name type="scientific">Aphis craccivora</name>
    <name type="common">Cowpea aphid</name>
    <dbReference type="NCBI Taxonomy" id="307492"/>
    <lineage>
        <taxon>Eukaryota</taxon>
        <taxon>Metazoa</taxon>
        <taxon>Ecdysozoa</taxon>
        <taxon>Arthropoda</taxon>
        <taxon>Hexapoda</taxon>
        <taxon>Insecta</taxon>
        <taxon>Pterygota</taxon>
        <taxon>Neoptera</taxon>
        <taxon>Paraneoptera</taxon>
        <taxon>Hemiptera</taxon>
        <taxon>Sternorrhyncha</taxon>
        <taxon>Aphidomorpha</taxon>
        <taxon>Aphidoidea</taxon>
        <taxon>Aphididae</taxon>
        <taxon>Aphidini</taxon>
        <taxon>Aphis</taxon>
        <taxon>Aphis</taxon>
    </lineage>
</organism>
<gene>
    <name evidence="3" type="ORF">FWK35_00037246</name>
</gene>
<dbReference type="PANTHER" id="PTHR46599">
    <property type="entry name" value="PIGGYBAC TRANSPOSABLE ELEMENT-DERIVED PROTEIN 4"/>
    <property type="match status" value="1"/>
</dbReference>
<protein>
    <submittedName>
        <fullName evidence="3">PiggyBac transposable element-derived protein 2-like</fullName>
    </submittedName>
</protein>
<feature type="compositionally biased region" description="Polar residues" evidence="1">
    <location>
        <begin position="36"/>
        <end position="45"/>
    </location>
</feature>
<name>A0A6G0VR90_APHCR</name>
<evidence type="ECO:0000259" key="2">
    <source>
        <dbReference type="Pfam" id="PF13843"/>
    </source>
</evidence>
<keyword evidence="4" id="KW-1185">Reference proteome</keyword>
<dbReference type="EMBL" id="VUJU01013454">
    <property type="protein sequence ID" value="KAF0704834.1"/>
    <property type="molecule type" value="Genomic_DNA"/>
</dbReference>
<evidence type="ECO:0000313" key="3">
    <source>
        <dbReference type="EMBL" id="KAF0704834.1"/>
    </source>
</evidence>
<comment type="caution">
    <text evidence="3">The sequence shown here is derived from an EMBL/GenBank/DDBJ whole genome shotgun (WGS) entry which is preliminary data.</text>
</comment>
<proteinExistence type="predicted"/>
<dbReference type="PANTHER" id="PTHR46599:SF3">
    <property type="entry name" value="PIGGYBAC TRANSPOSABLE ELEMENT-DERIVED PROTEIN 4"/>
    <property type="match status" value="1"/>
</dbReference>
<evidence type="ECO:0000313" key="4">
    <source>
        <dbReference type="Proteomes" id="UP000478052"/>
    </source>
</evidence>
<feature type="compositionally biased region" description="Acidic residues" evidence="1">
    <location>
        <begin position="14"/>
        <end position="32"/>
    </location>
</feature>
<sequence>MDERIVNWLNNSDFEFDTDESEDEVDDSDVDPDYFPNQQPYEEQNTWTCDNDGNENDVDENVQLIANEFEDDVNVNTPNNEITWGPVTGNLNTITYNPLNLDVGINPDIIDCMEDCAPIDFYALFFDENVLDFLVSETNRYAHQIINSRRLSKCSRLKKWTPIDRTEMRNFLGLIVWMELVNMPNLRDYWRTDFLYKTRVPEVMSRNRFELILGMFYCGNNEMNEYGRLNKVQHLVDMLVANFNKWYIPEDKVCIDESVVPFIGRLVFRQYLKNKKHRYGIKIFKLCSKDFYTLRYNIYAGKEVIRETDVSYKIVLKLMEPYLNFGRTLYTDNWYSSVMLAEKLNQENTHLVGTLRANRKNNPENVVKKKFKKGEVIASQSNNNVVILKWRDKRDILLITTKHSDQIIEIQKRDTIIKKPLVVEDYNTGKSYIDRSDQMSSYSSPLKKTIKWYKKVAFDILLSTATVNALSLFKYVTKNKSITITTFKEEIIKQLLYKPNVPQPISPGLKHLLVTTQKKRTCKPCYAQKSENLGRLEAQNKTRKVFTHCEGCKQQMCRDCFIKKHKNVL</sequence>
<feature type="domain" description="PiggyBac transposable element-derived protein" evidence="2">
    <location>
        <begin position="118"/>
        <end position="469"/>
    </location>
</feature>
<evidence type="ECO:0000256" key="1">
    <source>
        <dbReference type="SAM" id="MobiDB-lite"/>
    </source>
</evidence>
<accession>A0A6G0VR90</accession>
<dbReference type="Proteomes" id="UP000478052">
    <property type="component" value="Unassembled WGS sequence"/>
</dbReference>
<dbReference type="Pfam" id="PF13843">
    <property type="entry name" value="DDE_Tnp_1_7"/>
    <property type="match status" value="1"/>
</dbReference>
<dbReference type="AlphaFoldDB" id="A0A6G0VR90"/>
<reference evidence="3 4" key="1">
    <citation type="submission" date="2019-08" db="EMBL/GenBank/DDBJ databases">
        <title>Whole genome of Aphis craccivora.</title>
        <authorList>
            <person name="Voronova N.V."/>
            <person name="Shulinski R.S."/>
            <person name="Bandarenka Y.V."/>
            <person name="Zhorov D.G."/>
            <person name="Warner D."/>
        </authorList>
    </citation>
    <scope>NUCLEOTIDE SEQUENCE [LARGE SCALE GENOMIC DNA]</scope>
    <source>
        <strain evidence="3">180601</strain>
        <tissue evidence="3">Whole Body</tissue>
    </source>
</reference>
<dbReference type="OrthoDB" id="6588843at2759"/>